<sequence length="239" mass="25809">MGRENELVLGHRHLSPYHRLTCIIEDLQLTSRNLHPARLNNNTSKVKQPAERANIADIKRVHPSSLYSISGAAIDGIDSNNSETTYNMTKLIFACIMLVGCVSAARLDHLVPSGYAGGRGGPDATPFHFENVNNGDGNYRYSYDTPEGISAHETGSPRAQGPEGPAVTAEGGFSFHTPDGQHVQLTYTADENGFHPTGSHIPTPPPIPEAILRSLEYNRQNPSPDSGSFNAGAGGRNYY</sequence>
<evidence type="ECO:0000256" key="2">
    <source>
        <dbReference type="ARBA" id="ARBA00022729"/>
    </source>
</evidence>
<dbReference type="EMBL" id="CADEBD010000171">
    <property type="protein sequence ID" value="CAB3224334.1"/>
    <property type="molecule type" value="Genomic_DNA"/>
</dbReference>
<reference evidence="5 6" key="1">
    <citation type="submission" date="2020-04" db="EMBL/GenBank/DDBJ databases">
        <authorList>
            <person name="Wallbank WR R."/>
            <person name="Pardo Diaz C."/>
            <person name="Kozak K."/>
            <person name="Martin S."/>
            <person name="Jiggins C."/>
            <person name="Moest M."/>
            <person name="Warren A I."/>
            <person name="Byers J.R.P. K."/>
            <person name="Montejo-Kovacevich G."/>
            <person name="Yen C E."/>
        </authorList>
    </citation>
    <scope>NUCLEOTIDE SEQUENCE [LARGE SCALE GENOMIC DNA]</scope>
</reference>
<dbReference type="InterPro" id="IPR031311">
    <property type="entry name" value="CHIT_BIND_RR_consensus"/>
</dbReference>
<organism evidence="5 6">
    <name type="scientific">Arctia plantaginis</name>
    <name type="common">Wood tiger moth</name>
    <name type="synonym">Phalaena plantaginis</name>
    <dbReference type="NCBI Taxonomy" id="874455"/>
    <lineage>
        <taxon>Eukaryota</taxon>
        <taxon>Metazoa</taxon>
        <taxon>Ecdysozoa</taxon>
        <taxon>Arthropoda</taxon>
        <taxon>Hexapoda</taxon>
        <taxon>Insecta</taxon>
        <taxon>Pterygota</taxon>
        <taxon>Neoptera</taxon>
        <taxon>Endopterygota</taxon>
        <taxon>Lepidoptera</taxon>
        <taxon>Glossata</taxon>
        <taxon>Ditrysia</taxon>
        <taxon>Noctuoidea</taxon>
        <taxon>Erebidae</taxon>
        <taxon>Arctiinae</taxon>
        <taxon>Arctia</taxon>
    </lineage>
</organism>
<evidence type="ECO:0000313" key="6">
    <source>
        <dbReference type="Proteomes" id="UP000494256"/>
    </source>
</evidence>
<feature type="compositionally biased region" description="Polar residues" evidence="4">
    <location>
        <begin position="218"/>
        <end position="229"/>
    </location>
</feature>
<proteinExistence type="predicted"/>
<dbReference type="InterPro" id="IPR050468">
    <property type="entry name" value="Cuticle_Struct_Prot"/>
</dbReference>
<keyword evidence="1 3" id="KW-0193">Cuticle</keyword>
<name>A0A8S0YYT0_ARCPL</name>
<dbReference type="GO" id="GO:0062129">
    <property type="term" value="C:chitin-based extracellular matrix"/>
    <property type="evidence" value="ECO:0007669"/>
    <property type="project" value="TreeGrafter"/>
</dbReference>
<dbReference type="InterPro" id="IPR000618">
    <property type="entry name" value="Insect_cuticle"/>
</dbReference>
<evidence type="ECO:0000256" key="3">
    <source>
        <dbReference type="PROSITE-ProRule" id="PRU00497"/>
    </source>
</evidence>
<evidence type="ECO:0000256" key="4">
    <source>
        <dbReference type="SAM" id="MobiDB-lite"/>
    </source>
</evidence>
<accession>A0A8S0YYT0</accession>
<comment type="caution">
    <text evidence="5">The sequence shown here is derived from an EMBL/GenBank/DDBJ whole genome shotgun (WGS) entry which is preliminary data.</text>
</comment>
<evidence type="ECO:0000256" key="1">
    <source>
        <dbReference type="ARBA" id="ARBA00022460"/>
    </source>
</evidence>
<dbReference type="PRINTS" id="PR00947">
    <property type="entry name" value="CUTICLE"/>
</dbReference>
<dbReference type="PANTHER" id="PTHR10380:SF238">
    <property type="entry name" value="CUTICULAR PROTEIN 65EA-RELATED"/>
    <property type="match status" value="1"/>
</dbReference>
<keyword evidence="2" id="KW-0732">Signal</keyword>
<dbReference type="OrthoDB" id="6930117at2759"/>
<feature type="region of interest" description="Disordered" evidence="4">
    <location>
        <begin position="218"/>
        <end position="239"/>
    </location>
</feature>
<feature type="region of interest" description="Disordered" evidence="4">
    <location>
        <begin position="147"/>
        <end position="171"/>
    </location>
</feature>
<dbReference type="Proteomes" id="UP000494256">
    <property type="component" value="Unassembled WGS sequence"/>
</dbReference>
<evidence type="ECO:0000313" key="5">
    <source>
        <dbReference type="EMBL" id="CAB3224334.1"/>
    </source>
</evidence>
<dbReference type="GO" id="GO:0008010">
    <property type="term" value="F:structural constituent of chitin-based larval cuticle"/>
    <property type="evidence" value="ECO:0007669"/>
    <property type="project" value="TreeGrafter"/>
</dbReference>
<protein>
    <recommendedName>
        <fullName evidence="7">Pupal cuticle protein 20-like</fullName>
    </recommendedName>
</protein>
<dbReference type="PANTHER" id="PTHR10380">
    <property type="entry name" value="CUTICLE PROTEIN"/>
    <property type="match status" value="1"/>
</dbReference>
<dbReference type="Pfam" id="PF00379">
    <property type="entry name" value="Chitin_bind_4"/>
    <property type="match status" value="1"/>
</dbReference>
<gene>
    <name evidence="5" type="ORF">APLA_LOCUS1890</name>
</gene>
<dbReference type="AlphaFoldDB" id="A0A8S0YYT0"/>
<dbReference type="PROSITE" id="PS00233">
    <property type="entry name" value="CHIT_BIND_RR_1"/>
    <property type="match status" value="1"/>
</dbReference>
<dbReference type="PROSITE" id="PS51155">
    <property type="entry name" value="CHIT_BIND_RR_2"/>
    <property type="match status" value="1"/>
</dbReference>
<evidence type="ECO:0008006" key="7">
    <source>
        <dbReference type="Google" id="ProtNLM"/>
    </source>
</evidence>